<dbReference type="GO" id="GO:0015721">
    <property type="term" value="P:bile acid and bile salt transport"/>
    <property type="evidence" value="ECO:0007669"/>
    <property type="project" value="TreeGrafter"/>
</dbReference>
<dbReference type="Pfam" id="PF25917">
    <property type="entry name" value="BSH_RND"/>
    <property type="match status" value="1"/>
</dbReference>
<dbReference type="PANTHER" id="PTHR30158:SF3">
    <property type="entry name" value="MULTIDRUG EFFLUX PUMP SUBUNIT ACRA-RELATED"/>
    <property type="match status" value="1"/>
</dbReference>
<protein>
    <submittedName>
        <fullName evidence="8">AcrA</fullName>
    </submittedName>
</protein>
<dbReference type="GO" id="GO:0005886">
    <property type="term" value="C:plasma membrane"/>
    <property type="evidence" value="ECO:0007669"/>
    <property type="project" value="UniProtKB-SubCell"/>
</dbReference>
<feature type="domain" description="Multidrug resistance protein MdtA-like barrel-sandwich hybrid" evidence="5">
    <location>
        <begin position="67"/>
        <end position="210"/>
    </location>
</feature>
<dbReference type="Pfam" id="PF25944">
    <property type="entry name" value="Beta-barrel_RND"/>
    <property type="match status" value="1"/>
</dbReference>
<dbReference type="RefSeq" id="WP_086107570.1">
    <property type="nucleotide sequence ID" value="NZ_CAWNGD010000001.1"/>
</dbReference>
<dbReference type="InterPro" id="IPR058625">
    <property type="entry name" value="MdtA-like_BSH"/>
</dbReference>
<name>A0A1Y2SIF2_9GAMM</name>
<reference evidence="8 9" key="1">
    <citation type="submission" date="2016-10" db="EMBL/GenBank/DDBJ databases">
        <title>Systematic genetic and metabolomic analysis of Xenorhabdus and Photorhabdus spp., highlights the requirements for a dual symbiotic and pathogenic life style.</title>
        <authorList>
            <person name="Tobias N.J."/>
            <person name="Wolff H."/>
            <person name="Djahanschiri B."/>
            <person name="Pidot S.J."/>
            <person name="Stinear T.P."/>
            <person name="Ebersberger I."/>
            <person name="Bode H.B."/>
        </authorList>
    </citation>
    <scope>NUCLEOTIDE SEQUENCE [LARGE SCALE GENOMIC DNA]</scope>
    <source>
        <strain evidence="8 9">DSM 22392</strain>
    </source>
</reference>
<evidence type="ECO:0000259" key="5">
    <source>
        <dbReference type="Pfam" id="PF25917"/>
    </source>
</evidence>
<dbReference type="FunFam" id="2.40.420.20:FF:000001">
    <property type="entry name" value="Efflux RND transporter periplasmic adaptor subunit"/>
    <property type="match status" value="1"/>
</dbReference>
<evidence type="ECO:0000256" key="3">
    <source>
        <dbReference type="SAM" id="MobiDB-lite"/>
    </source>
</evidence>
<dbReference type="AlphaFoldDB" id="A0A1Y2SIF2"/>
<dbReference type="FunFam" id="1.10.287.470:FF:000002">
    <property type="entry name" value="Efflux RND transporter periplasmic adaptor subunit"/>
    <property type="match status" value="1"/>
</dbReference>
<evidence type="ECO:0000313" key="9">
    <source>
        <dbReference type="Proteomes" id="UP000194350"/>
    </source>
</evidence>
<dbReference type="NCBIfam" id="TIGR01730">
    <property type="entry name" value="RND_mfp"/>
    <property type="match status" value="1"/>
</dbReference>
<dbReference type="GO" id="GO:0046677">
    <property type="term" value="P:response to antibiotic"/>
    <property type="evidence" value="ECO:0007669"/>
    <property type="project" value="TreeGrafter"/>
</dbReference>
<dbReference type="Proteomes" id="UP000194350">
    <property type="component" value="Unassembled WGS sequence"/>
</dbReference>
<evidence type="ECO:0000313" key="8">
    <source>
        <dbReference type="EMBL" id="OTA18407.1"/>
    </source>
</evidence>
<gene>
    <name evidence="8" type="ORF">Xvie_00229</name>
</gene>
<dbReference type="Gene3D" id="2.40.420.20">
    <property type="match status" value="1"/>
</dbReference>
<dbReference type="OrthoDB" id="9800613at2"/>
<sequence length="399" mass="43355">MRKNRGVLPLATLLVISGNFILSGCNDNKNTQQGAVGQHAPEVGIVTLKAEPLTVITELPGRTSAYRVAEVRPQVGGIILKRNYKEGNDVVAGESLYQIDSATYQTEYSKAKANLSRSQANENVSRLTVERYQSLLGTQYVSKQEFDKANSDYAQAKADVESSKAALESARINLAYTKVTSPISGRAGKSTVTEGALVSAGQPTALTIVQQLDPIYVDITQSSDDYLRFKNEIAKGTVQKESKKNKIRLITDTGQEYSQEGYLEFSDVTVDETTGSITMRAIFPNPNEELLPGMFVRTKLEEGVRKNAILVPQQAIARTPRGQATALIVDKDNKVELRNINATQAIGNKWLVTDGLKAGDRVIVTGLQKIAPGITVKPAETDLNAKPTANQDESAKKPQ</sequence>
<evidence type="ECO:0000259" key="7">
    <source>
        <dbReference type="Pfam" id="PF25967"/>
    </source>
</evidence>
<dbReference type="InterPro" id="IPR006143">
    <property type="entry name" value="RND_pump_MFP"/>
</dbReference>
<dbReference type="EMBL" id="MUBJ01000001">
    <property type="protein sequence ID" value="OTA18407.1"/>
    <property type="molecule type" value="Genomic_DNA"/>
</dbReference>
<dbReference type="Pfam" id="PF25967">
    <property type="entry name" value="RND-MFP_C"/>
    <property type="match status" value="1"/>
</dbReference>
<comment type="similarity">
    <text evidence="2">Belongs to the membrane fusion protein (MFP) (TC 8.A.1) family.</text>
</comment>
<feature type="domain" description="Multidrug resistance protein MdtA-like C-terminal permuted SH3" evidence="7">
    <location>
        <begin position="307"/>
        <end position="369"/>
    </location>
</feature>
<dbReference type="InterPro" id="IPR058627">
    <property type="entry name" value="MdtA-like_C"/>
</dbReference>
<dbReference type="Gene3D" id="1.10.287.470">
    <property type="entry name" value="Helix hairpin bin"/>
    <property type="match status" value="1"/>
</dbReference>
<evidence type="ECO:0000256" key="2">
    <source>
        <dbReference type="ARBA" id="ARBA00009477"/>
    </source>
</evidence>
<evidence type="ECO:0000259" key="4">
    <source>
        <dbReference type="Pfam" id="PF25876"/>
    </source>
</evidence>
<proteinExistence type="inferred from homology"/>
<dbReference type="InterPro" id="IPR058626">
    <property type="entry name" value="MdtA-like_b-barrel"/>
</dbReference>
<dbReference type="Pfam" id="PF25876">
    <property type="entry name" value="HH_MFP_RND"/>
    <property type="match status" value="1"/>
</dbReference>
<dbReference type="InterPro" id="IPR058624">
    <property type="entry name" value="MdtA-like_HH"/>
</dbReference>
<dbReference type="PROSITE" id="PS51257">
    <property type="entry name" value="PROKAR_LIPOPROTEIN"/>
    <property type="match status" value="1"/>
</dbReference>
<feature type="domain" description="Multidrug resistance protein MdtA-like beta-barrel" evidence="6">
    <location>
        <begin position="214"/>
        <end position="303"/>
    </location>
</feature>
<keyword evidence="9" id="KW-1185">Reference proteome</keyword>
<comment type="subcellular location">
    <subcellularLocation>
        <location evidence="1">Cell inner membrane</location>
        <topology evidence="1">Lipid-anchor</topology>
    </subcellularLocation>
</comment>
<feature type="domain" description="Multidrug resistance protein MdtA-like alpha-helical hairpin" evidence="4">
    <location>
        <begin position="108"/>
        <end position="177"/>
    </location>
</feature>
<evidence type="ECO:0000256" key="1">
    <source>
        <dbReference type="ARBA" id="ARBA00004519"/>
    </source>
</evidence>
<dbReference type="SUPFAM" id="SSF111369">
    <property type="entry name" value="HlyD-like secretion proteins"/>
    <property type="match status" value="1"/>
</dbReference>
<organism evidence="8 9">
    <name type="scientific">Xenorhabdus vietnamensis</name>
    <dbReference type="NCBI Taxonomy" id="351656"/>
    <lineage>
        <taxon>Bacteria</taxon>
        <taxon>Pseudomonadati</taxon>
        <taxon>Pseudomonadota</taxon>
        <taxon>Gammaproteobacteria</taxon>
        <taxon>Enterobacterales</taxon>
        <taxon>Morganellaceae</taxon>
        <taxon>Xenorhabdus</taxon>
    </lineage>
</organism>
<dbReference type="Gene3D" id="2.40.30.170">
    <property type="match status" value="1"/>
</dbReference>
<feature type="region of interest" description="Disordered" evidence="3">
    <location>
        <begin position="377"/>
        <end position="399"/>
    </location>
</feature>
<dbReference type="Gene3D" id="2.40.50.100">
    <property type="match status" value="1"/>
</dbReference>
<evidence type="ECO:0000259" key="6">
    <source>
        <dbReference type="Pfam" id="PF25944"/>
    </source>
</evidence>
<dbReference type="GO" id="GO:0022857">
    <property type="term" value="F:transmembrane transporter activity"/>
    <property type="evidence" value="ECO:0007669"/>
    <property type="project" value="InterPro"/>
</dbReference>
<dbReference type="PANTHER" id="PTHR30158">
    <property type="entry name" value="ACRA/E-RELATED COMPONENT OF DRUG EFFLUX TRANSPORTER"/>
    <property type="match status" value="1"/>
</dbReference>
<accession>A0A1Y2SIF2</accession>
<comment type="caution">
    <text evidence="8">The sequence shown here is derived from an EMBL/GenBank/DDBJ whole genome shotgun (WGS) entry which is preliminary data.</text>
</comment>
<dbReference type="STRING" id="351656.Xvie_00229"/>